<organism evidence="2 3">
    <name type="scientific">Nibribacter koreensis</name>
    <dbReference type="NCBI Taxonomy" id="1084519"/>
    <lineage>
        <taxon>Bacteria</taxon>
        <taxon>Pseudomonadati</taxon>
        <taxon>Bacteroidota</taxon>
        <taxon>Cytophagia</taxon>
        <taxon>Cytophagales</taxon>
        <taxon>Hymenobacteraceae</taxon>
        <taxon>Nibribacter</taxon>
    </lineage>
</organism>
<gene>
    <name evidence="2" type="ORF">GCM10023183_14160</name>
</gene>
<keyword evidence="1" id="KW-0808">Transferase</keyword>
<evidence type="ECO:0000313" key="3">
    <source>
        <dbReference type="Proteomes" id="UP001501844"/>
    </source>
</evidence>
<sequence>MMVIELASVLAGPSVGQFFAELGASVIKVENLKTQGDVTRRWRLATESSAQDVSAYFASANWGKQSIALDLSQPEGREVAYKLLDKADMVITSFKPGDAEKLQLDYKTLTTRNPKLLYGAITGYGSQEPRAGYDAVLQAEAGFMYLNGKPGGPPVKMPVALIDLLAAHQLKEGLLTALLKRERSGKGSYVEVSLLRAAIASLANQATNYLVAGVTPQRMGSEHPNIVPYGTVFQTADQKDLVLAIGDDRQFAHLCAVLGIPNKVQDPAFATNKARVQHRQEVNAFLKAEIKKQNREELLASLIARQVPAGAIHTIPEALAIPAAQAQLVQDAGSGLKGLRQVAFSSENQQESQLMPPPAFGQHTHQVLEAMAGFTAAQVQKLKDQGIAQ</sequence>
<dbReference type="Pfam" id="PF02515">
    <property type="entry name" value="CoA_transf_3"/>
    <property type="match status" value="1"/>
</dbReference>
<dbReference type="InterPro" id="IPR044855">
    <property type="entry name" value="CoA-Trfase_III_dom3_sf"/>
</dbReference>
<dbReference type="Gene3D" id="3.40.50.10540">
    <property type="entry name" value="Crotonobetainyl-coa:carnitine coa-transferase, domain 1"/>
    <property type="match status" value="1"/>
</dbReference>
<dbReference type="InterPro" id="IPR003673">
    <property type="entry name" value="CoA-Trfase_fam_III"/>
</dbReference>
<reference evidence="3" key="1">
    <citation type="journal article" date="2019" name="Int. J. Syst. Evol. Microbiol.">
        <title>The Global Catalogue of Microorganisms (GCM) 10K type strain sequencing project: providing services to taxonomists for standard genome sequencing and annotation.</title>
        <authorList>
            <consortium name="The Broad Institute Genomics Platform"/>
            <consortium name="The Broad Institute Genome Sequencing Center for Infectious Disease"/>
            <person name="Wu L."/>
            <person name="Ma J."/>
        </authorList>
    </citation>
    <scope>NUCLEOTIDE SEQUENCE [LARGE SCALE GENOMIC DNA]</scope>
    <source>
        <strain evidence="3">JCM 17917</strain>
    </source>
</reference>
<protein>
    <submittedName>
        <fullName evidence="2">CaiB/BaiF CoA-transferase family protein</fullName>
    </submittedName>
</protein>
<dbReference type="SUPFAM" id="SSF89796">
    <property type="entry name" value="CoA-transferase family III (CaiB/BaiF)"/>
    <property type="match status" value="1"/>
</dbReference>
<keyword evidence="3" id="KW-1185">Reference proteome</keyword>
<dbReference type="PANTHER" id="PTHR48207">
    <property type="entry name" value="SUCCINATE--HYDROXYMETHYLGLUTARATE COA-TRANSFERASE"/>
    <property type="match status" value="1"/>
</dbReference>
<dbReference type="PANTHER" id="PTHR48207:SF3">
    <property type="entry name" value="SUCCINATE--HYDROXYMETHYLGLUTARATE COA-TRANSFERASE"/>
    <property type="match status" value="1"/>
</dbReference>
<proteinExistence type="predicted"/>
<dbReference type="EMBL" id="BAABGX010000001">
    <property type="protein sequence ID" value="GAA4302356.1"/>
    <property type="molecule type" value="Genomic_DNA"/>
</dbReference>
<evidence type="ECO:0000313" key="2">
    <source>
        <dbReference type="EMBL" id="GAA4302356.1"/>
    </source>
</evidence>
<dbReference type="InterPro" id="IPR023606">
    <property type="entry name" value="CoA-Trfase_III_dom_1_sf"/>
</dbReference>
<accession>A0ABP8FF72</accession>
<dbReference type="Proteomes" id="UP001501844">
    <property type="component" value="Unassembled WGS sequence"/>
</dbReference>
<dbReference type="InterPro" id="IPR050483">
    <property type="entry name" value="CoA-transferase_III_domain"/>
</dbReference>
<name>A0ABP8FF72_9BACT</name>
<dbReference type="Gene3D" id="3.30.1540.10">
    <property type="entry name" value="formyl-coa transferase, domain 3"/>
    <property type="match status" value="1"/>
</dbReference>
<evidence type="ECO:0000256" key="1">
    <source>
        <dbReference type="ARBA" id="ARBA00022679"/>
    </source>
</evidence>
<comment type="caution">
    <text evidence="2">The sequence shown here is derived from an EMBL/GenBank/DDBJ whole genome shotgun (WGS) entry which is preliminary data.</text>
</comment>